<evidence type="ECO:0000256" key="1">
    <source>
        <dbReference type="ARBA" id="ARBA00000032"/>
    </source>
</evidence>
<evidence type="ECO:0000256" key="4">
    <source>
        <dbReference type="ARBA" id="ARBA00022729"/>
    </source>
</evidence>
<dbReference type="Pfam" id="PF00328">
    <property type="entry name" value="His_Phos_2"/>
    <property type="match status" value="1"/>
</dbReference>
<evidence type="ECO:0000256" key="7">
    <source>
        <dbReference type="ARBA" id="ARBA00023180"/>
    </source>
</evidence>
<dbReference type="AlphaFoldDB" id="A0A232F4S0"/>
<dbReference type="InterPro" id="IPR029033">
    <property type="entry name" value="His_PPase_superfam"/>
</dbReference>
<name>A0A232F4S0_9HYME</name>
<evidence type="ECO:0000256" key="2">
    <source>
        <dbReference type="ARBA" id="ARBA00005375"/>
    </source>
</evidence>
<evidence type="ECO:0000256" key="5">
    <source>
        <dbReference type="ARBA" id="ARBA00022801"/>
    </source>
</evidence>
<dbReference type="SUPFAM" id="SSF53254">
    <property type="entry name" value="Phosphoglycerate mutase-like"/>
    <property type="match status" value="1"/>
</dbReference>
<keyword evidence="7" id="KW-0325">Glycoprotein</keyword>
<dbReference type="STRING" id="543379.A0A232F4S0"/>
<dbReference type="PANTHER" id="PTHR11567">
    <property type="entry name" value="ACID PHOSPHATASE-RELATED"/>
    <property type="match status" value="1"/>
</dbReference>
<dbReference type="EMBL" id="NNAY01001019">
    <property type="protein sequence ID" value="OXU25470.1"/>
    <property type="molecule type" value="Genomic_DNA"/>
</dbReference>
<organism evidence="8 9">
    <name type="scientific">Trichomalopsis sarcophagae</name>
    <dbReference type="NCBI Taxonomy" id="543379"/>
    <lineage>
        <taxon>Eukaryota</taxon>
        <taxon>Metazoa</taxon>
        <taxon>Ecdysozoa</taxon>
        <taxon>Arthropoda</taxon>
        <taxon>Hexapoda</taxon>
        <taxon>Insecta</taxon>
        <taxon>Pterygota</taxon>
        <taxon>Neoptera</taxon>
        <taxon>Endopterygota</taxon>
        <taxon>Hymenoptera</taxon>
        <taxon>Apocrita</taxon>
        <taxon>Proctotrupomorpha</taxon>
        <taxon>Chalcidoidea</taxon>
        <taxon>Pteromalidae</taxon>
        <taxon>Pteromalinae</taxon>
        <taxon>Trichomalopsis</taxon>
    </lineage>
</organism>
<evidence type="ECO:0000313" key="9">
    <source>
        <dbReference type="Proteomes" id="UP000215335"/>
    </source>
</evidence>
<dbReference type="EC" id="3.1.3.2" evidence="3"/>
<dbReference type="PROSITE" id="PS00616">
    <property type="entry name" value="HIS_ACID_PHOSPHAT_1"/>
    <property type="match status" value="1"/>
</dbReference>
<dbReference type="PANTHER" id="PTHR11567:SF211">
    <property type="entry name" value="PROSTATIC ACID PHOSPHATASE"/>
    <property type="match status" value="1"/>
</dbReference>
<keyword evidence="4" id="KW-0732">Signal</keyword>
<keyword evidence="6" id="KW-1015">Disulfide bond</keyword>
<dbReference type="InterPro" id="IPR033379">
    <property type="entry name" value="Acid_Pase_AS"/>
</dbReference>
<keyword evidence="5" id="KW-0378">Hydrolase</keyword>
<dbReference type="Proteomes" id="UP000215335">
    <property type="component" value="Unassembled WGS sequence"/>
</dbReference>
<sequence length="402" mass="46671">MRKMKFKYTSLIIYVLFGNIFGVIAELGVKHTDLKLELVQVLFRHGARTPDKAEFKYIDYAGLNAYNPYGLGQLTKLGKEQLFKVGQMLRQRYSDFLPEDFNTNDVYAYSSEDDRTKMSLQVVLAGLYPPSSEFVWNKKLNWIPLPARYTPKELDILLKPTFSSRFISINNEFKRSAEFQSKISEHLDFINFLKDKLGVDESLDEVYFIAFTFNTLYSNEHLNIPLPKWYTDKVKKALFDLINYIHRSMSATTEMKRINGGPLIRTFLENMNVNRSVVNPRKIYLYSGHDLNLAAVSVALSFSDAFDHPDYANGLIMEKWSDSENQLYVRWLAWTKAGEEPKALKLKKSEEFCPIDSYINILKKSEVIPSDEEMNLLYNDFLKRRKTSIQDLFFGDPAVTSK</sequence>
<keyword evidence="9" id="KW-1185">Reference proteome</keyword>
<accession>A0A232F4S0</accession>
<protein>
    <recommendedName>
        <fullName evidence="3">acid phosphatase</fullName>
        <ecNumber evidence="3">3.1.3.2</ecNumber>
    </recommendedName>
</protein>
<comment type="caution">
    <text evidence="8">The sequence shown here is derived from an EMBL/GenBank/DDBJ whole genome shotgun (WGS) entry which is preliminary data.</text>
</comment>
<dbReference type="OrthoDB" id="10257284at2759"/>
<evidence type="ECO:0000313" key="8">
    <source>
        <dbReference type="EMBL" id="OXU25470.1"/>
    </source>
</evidence>
<evidence type="ECO:0000256" key="3">
    <source>
        <dbReference type="ARBA" id="ARBA00012646"/>
    </source>
</evidence>
<reference evidence="8 9" key="1">
    <citation type="journal article" date="2017" name="Curr. Biol.">
        <title>The Evolution of Venom by Co-option of Single-Copy Genes.</title>
        <authorList>
            <person name="Martinson E.O."/>
            <person name="Mrinalini"/>
            <person name="Kelkar Y.D."/>
            <person name="Chang C.H."/>
            <person name="Werren J.H."/>
        </authorList>
    </citation>
    <scope>NUCLEOTIDE SEQUENCE [LARGE SCALE GENOMIC DNA]</scope>
    <source>
        <strain evidence="8 9">Alberta</strain>
        <tissue evidence="8">Whole body</tissue>
    </source>
</reference>
<dbReference type="InterPro" id="IPR000560">
    <property type="entry name" value="His_Pase_clade-2"/>
</dbReference>
<dbReference type="CDD" id="cd07061">
    <property type="entry name" value="HP_HAP_like"/>
    <property type="match status" value="1"/>
</dbReference>
<proteinExistence type="inferred from homology"/>
<evidence type="ECO:0000256" key="6">
    <source>
        <dbReference type="ARBA" id="ARBA00023157"/>
    </source>
</evidence>
<dbReference type="InterPro" id="IPR050645">
    <property type="entry name" value="Histidine_acid_phosphatase"/>
</dbReference>
<dbReference type="GO" id="GO:0003993">
    <property type="term" value="F:acid phosphatase activity"/>
    <property type="evidence" value="ECO:0007669"/>
    <property type="project" value="UniProtKB-EC"/>
</dbReference>
<dbReference type="Gene3D" id="3.40.50.1240">
    <property type="entry name" value="Phosphoglycerate mutase-like"/>
    <property type="match status" value="1"/>
</dbReference>
<comment type="similarity">
    <text evidence="2">Belongs to the histidine acid phosphatase family.</text>
</comment>
<comment type="catalytic activity">
    <reaction evidence="1">
        <text>a phosphate monoester + H2O = an alcohol + phosphate</text>
        <dbReference type="Rhea" id="RHEA:15017"/>
        <dbReference type="ChEBI" id="CHEBI:15377"/>
        <dbReference type="ChEBI" id="CHEBI:30879"/>
        <dbReference type="ChEBI" id="CHEBI:43474"/>
        <dbReference type="ChEBI" id="CHEBI:67140"/>
        <dbReference type="EC" id="3.1.3.2"/>
    </reaction>
</comment>
<gene>
    <name evidence="8" type="ORF">TSAR_011008</name>
</gene>